<evidence type="ECO:0000256" key="2">
    <source>
        <dbReference type="ARBA" id="ARBA00023235"/>
    </source>
</evidence>
<comment type="similarity">
    <text evidence="1">Belongs to the N-acylglucosamine 2-epimerase family.</text>
</comment>
<dbReference type="Proteomes" id="UP001429357">
    <property type="component" value="Unassembled WGS sequence"/>
</dbReference>
<keyword evidence="2" id="KW-0413">Isomerase</keyword>
<proteinExistence type="inferred from homology"/>
<comment type="caution">
    <text evidence="3">The sequence shown here is derived from an EMBL/GenBank/DDBJ whole genome shotgun (WGS) entry which is preliminary data.</text>
</comment>
<dbReference type="EMBL" id="MAEI02000001">
    <property type="protein sequence ID" value="MEO1782800.1"/>
    <property type="molecule type" value="Genomic_DNA"/>
</dbReference>
<dbReference type="InterPro" id="IPR012341">
    <property type="entry name" value="6hp_glycosidase-like_sf"/>
</dbReference>
<dbReference type="RefSeq" id="WP_161869841.1">
    <property type="nucleotide sequence ID" value="NZ_MAEI02000001.1"/>
</dbReference>
<evidence type="ECO:0000313" key="4">
    <source>
        <dbReference type="Proteomes" id="UP001429357"/>
    </source>
</evidence>
<name>A0ABV0F4E6_9ENTE</name>
<sequence>MDKKKLYTQLTQQILPFWQGEMDLIHGGFYGRRDFNLQTDATANKSCLMNARYLWSFSHCYRILQDTPVKKSFLTSLKAAATHAYEFLRQACWDQENQGIFWEVTATGALFASHKSTYANSFALYGLSEFYLAFQDPSALAMATTLFDLLEKKTYNPVTNGYQEDFSRDWSPIFPQSIGPSNLPELAFTTNTHLHLLEAYTNFYLTMPTAPVKAALQRLLTIFTDNIATPTGCFQFFNTSWQPLTQEISFSHDIETSWLLQRTLTVTGITDMQVRALIENLGKQVAANGLDDNGIIRDHSNDLKAPTRKTWWALAEAIIGFYNLYQLTGDEAYHELATCHFNMVQRNFIDPRPNSEWYAYLNNDGRPDFTEDIANAWKGPYHTCRMYTEMLTRLP</sequence>
<organism evidence="3 4">
    <name type="scientific">Enterococcus diestrammenae</name>
    <dbReference type="NCBI Taxonomy" id="1155073"/>
    <lineage>
        <taxon>Bacteria</taxon>
        <taxon>Bacillati</taxon>
        <taxon>Bacillota</taxon>
        <taxon>Bacilli</taxon>
        <taxon>Lactobacillales</taxon>
        <taxon>Enterococcaceae</taxon>
        <taxon>Enterococcus</taxon>
    </lineage>
</organism>
<dbReference type="Pfam" id="PF07221">
    <property type="entry name" value="GlcNAc_2-epim"/>
    <property type="match status" value="1"/>
</dbReference>
<reference evidence="3 4" key="2">
    <citation type="submission" date="2024-02" db="EMBL/GenBank/DDBJ databases">
        <title>The Genome Sequence of Enterococcus diestrammenae JM9A.</title>
        <authorList>
            <person name="Earl A."/>
            <person name="Manson A."/>
            <person name="Gilmore M."/>
            <person name="Sanders J."/>
            <person name="Shea T."/>
            <person name="Howe W."/>
            <person name="Livny J."/>
            <person name="Cuomo C."/>
            <person name="Neafsey D."/>
            <person name="Birren B."/>
        </authorList>
    </citation>
    <scope>NUCLEOTIDE SEQUENCE [LARGE SCALE GENOMIC DNA]</scope>
    <source>
        <strain evidence="3 4">JM9A</strain>
    </source>
</reference>
<dbReference type="InterPro" id="IPR010819">
    <property type="entry name" value="AGE/CE"/>
</dbReference>
<dbReference type="Gene3D" id="1.50.10.10">
    <property type="match status" value="1"/>
</dbReference>
<gene>
    <name evidence="3" type="ORF">BAU18_002415</name>
</gene>
<evidence type="ECO:0000313" key="3">
    <source>
        <dbReference type="EMBL" id="MEO1782800.1"/>
    </source>
</evidence>
<dbReference type="PANTHER" id="PTHR15108">
    <property type="entry name" value="N-ACYLGLUCOSAMINE-2-EPIMERASE"/>
    <property type="match status" value="1"/>
</dbReference>
<accession>A0ABV0F4E6</accession>
<reference evidence="4" key="1">
    <citation type="submission" date="2016-06" db="EMBL/GenBank/DDBJ databases">
        <title>Four novel species of enterococci isolated from chicken manure.</title>
        <authorList>
            <person name="Van Tyne D."/>
        </authorList>
    </citation>
    <scope>NUCLEOTIDE SEQUENCE [LARGE SCALE GENOMIC DNA]</scope>
    <source>
        <strain evidence="4">JM9A</strain>
    </source>
</reference>
<dbReference type="SUPFAM" id="SSF48208">
    <property type="entry name" value="Six-hairpin glycosidases"/>
    <property type="match status" value="1"/>
</dbReference>
<protein>
    <submittedName>
        <fullName evidence="3">Cellobiose epimerase</fullName>
    </submittedName>
</protein>
<keyword evidence="4" id="KW-1185">Reference proteome</keyword>
<dbReference type="InterPro" id="IPR008928">
    <property type="entry name" value="6-hairpin_glycosidase_sf"/>
</dbReference>
<evidence type="ECO:0000256" key="1">
    <source>
        <dbReference type="ARBA" id="ARBA00008558"/>
    </source>
</evidence>